<evidence type="ECO:0000256" key="1">
    <source>
        <dbReference type="SAM" id="Phobius"/>
    </source>
</evidence>
<evidence type="ECO:0000313" key="2">
    <source>
        <dbReference type="EMBL" id="XIA20061.1"/>
    </source>
</evidence>
<feature type="transmembrane region" description="Helical" evidence="1">
    <location>
        <begin position="45"/>
        <end position="78"/>
    </location>
</feature>
<accession>A0AB74UUY2</accession>
<proteinExistence type="predicted"/>
<dbReference type="AlphaFoldDB" id="A0AB74UUY2"/>
<keyword evidence="1" id="KW-0472">Membrane</keyword>
<name>A0AB74UUY2_9GAMM</name>
<dbReference type="EMBL" id="CP170721">
    <property type="protein sequence ID" value="XIA20061.1"/>
    <property type="molecule type" value="Genomic_DNA"/>
</dbReference>
<reference evidence="2" key="1">
    <citation type="submission" date="2024-10" db="EMBL/GenBank/DDBJ databases">
        <authorList>
            <person name="Lesea H.P."/>
            <person name="Kuehl J.V."/>
            <person name="Chandonia J.-M."/>
        </authorList>
    </citation>
    <scope>NUCLEOTIDE SEQUENCE</scope>
    <source>
        <strain evidence="2">FW102-FHT14D07</strain>
    </source>
</reference>
<gene>
    <name evidence="2" type="ORF">ACFYG5_08050</name>
</gene>
<keyword evidence="1" id="KW-0812">Transmembrane</keyword>
<evidence type="ECO:0008006" key="3">
    <source>
        <dbReference type="Google" id="ProtNLM"/>
    </source>
</evidence>
<dbReference type="RefSeq" id="WP_395118197.1">
    <property type="nucleotide sequence ID" value="NZ_CP170721.1"/>
</dbReference>
<organism evidence="2">
    <name type="scientific">Rhodanobacter sp. FW102-FHT14D07</name>
    <dbReference type="NCBI Taxonomy" id="3351462"/>
    <lineage>
        <taxon>Bacteria</taxon>
        <taxon>Pseudomonadati</taxon>
        <taxon>Pseudomonadota</taxon>
        <taxon>Gammaproteobacteria</taxon>
        <taxon>Lysobacterales</taxon>
        <taxon>Rhodanobacteraceae</taxon>
        <taxon>Rhodanobacter</taxon>
    </lineage>
</organism>
<keyword evidence="1" id="KW-1133">Transmembrane helix</keyword>
<sequence length="92" mass="9909">MTAIYLCLSVLAALGFYLSNAHQRLWLGAQARARALRVAAWVATATATVAAIAGLGPWAGVFAVLTAVMLVLVLLPYLDAWRQLQRENRDVG</sequence>
<protein>
    <recommendedName>
        <fullName evidence="3">DUF3325 domain-containing protein</fullName>
    </recommendedName>
</protein>